<dbReference type="Proteomes" id="UP000824229">
    <property type="component" value="Unassembled WGS sequence"/>
</dbReference>
<dbReference type="Gene3D" id="1.10.10.10">
    <property type="entry name" value="Winged helix-like DNA-binding domain superfamily/Winged helix DNA-binding domain"/>
    <property type="match status" value="1"/>
</dbReference>
<dbReference type="GO" id="GO:0003700">
    <property type="term" value="F:DNA-binding transcription factor activity"/>
    <property type="evidence" value="ECO:0007669"/>
    <property type="project" value="InterPro"/>
</dbReference>
<gene>
    <name evidence="2" type="ORF">H9872_04720</name>
</gene>
<organism evidence="2 3">
    <name type="scientific">Candidatus Cellulosilyticum pullistercoris</name>
    <dbReference type="NCBI Taxonomy" id="2838521"/>
    <lineage>
        <taxon>Bacteria</taxon>
        <taxon>Bacillati</taxon>
        <taxon>Bacillota</taxon>
        <taxon>Clostridia</taxon>
        <taxon>Lachnospirales</taxon>
        <taxon>Cellulosilyticaceae</taxon>
        <taxon>Cellulosilyticum</taxon>
    </lineage>
</organism>
<dbReference type="InterPro" id="IPR036390">
    <property type="entry name" value="WH_DNA-bd_sf"/>
</dbReference>
<dbReference type="CDD" id="cd00090">
    <property type="entry name" value="HTH_ARSR"/>
    <property type="match status" value="1"/>
</dbReference>
<dbReference type="EMBL" id="JAHLFQ010000101">
    <property type="protein sequence ID" value="MBU3804043.1"/>
    <property type="molecule type" value="Genomic_DNA"/>
</dbReference>
<proteinExistence type="predicted"/>
<evidence type="ECO:0000259" key="1">
    <source>
        <dbReference type="PROSITE" id="PS50987"/>
    </source>
</evidence>
<dbReference type="PANTHER" id="PTHR38600">
    <property type="entry name" value="TRANSCRIPTIONAL REGULATORY PROTEIN"/>
    <property type="match status" value="1"/>
</dbReference>
<evidence type="ECO:0000313" key="3">
    <source>
        <dbReference type="Proteomes" id="UP000824229"/>
    </source>
</evidence>
<feature type="domain" description="HTH arsR-type" evidence="1">
    <location>
        <begin position="2"/>
        <end position="98"/>
    </location>
</feature>
<protein>
    <submittedName>
        <fullName evidence="2">Winged helix-turn-helix transcriptional regulator</fullName>
    </submittedName>
</protein>
<reference evidence="2" key="2">
    <citation type="submission" date="2021-04" db="EMBL/GenBank/DDBJ databases">
        <authorList>
            <person name="Gilroy R."/>
        </authorList>
    </citation>
    <scope>NUCLEOTIDE SEQUENCE</scope>
    <source>
        <strain evidence="2">B5-657</strain>
    </source>
</reference>
<dbReference type="AlphaFoldDB" id="A0A9E2KCG6"/>
<comment type="caution">
    <text evidence="2">The sequence shown here is derived from an EMBL/GenBank/DDBJ whole genome shotgun (WGS) entry which is preliminary data.</text>
</comment>
<reference evidence="2" key="1">
    <citation type="journal article" date="2021" name="PeerJ">
        <title>Extensive microbial diversity within the chicken gut microbiome revealed by metagenomics and culture.</title>
        <authorList>
            <person name="Gilroy R."/>
            <person name="Ravi A."/>
            <person name="Getino M."/>
            <person name="Pursley I."/>
            <person name="Horton D.L."/>
            <person name="Alikhan N.F."/>
            <person name="Baker D."/>
            <person name="Gharbi K."/>
            <person name="Hall N."/>
            <person name="Watson M."/>
            <person name="Adriaenssens E.M."/>
            <person name="Foster-Nyarko E."/>
            <person name="Jarju S."/>
            <person name="Secka A."/>
            <person name="Antonio M."/>
            <person name="Oren A."/>
            <person name="Chaudhuri R.R."/>
            <person name="La Ragione R."/>
            <person name="Hildebrand F."/>
            <person name="Pallen M.J."/>
        </authorList>
    </citation>
    <scope>NUCLEOTIDE SEQUENCE</scope>
    <source>
        <strain evidence="2">B5-657</strain>
    </source>
</reference>
<name>A0A9E2KCG6_9FIRM</name>
<dbReference type="InterPro" id="IPR001845">
    <property type="entry name" value="HTH_ArsR_DNA-bd_dom"/>
</dbReference>
<dbReference type="PROSITE" id="PS50987">
    <property type="entry name" value="HTH_ARSR_2"/>
    <property type="match status" value="1"/>
</dbReference>
<dbReference type="InterPro" id="IPR011991">
    <property type="entry name" value="ArsR-like_HTH"/>
</dbReference>
<accession>A0A9E2KCG6</accession>
<dbReference type="PANTHER" id="PTHR38600:SF1">
    <property type="entry name" value="TRANSCRIPTIONAL REGULATORY PROTEIN"/>
    <property type="match status" value="1"/>
</dbReference>
<dbReference type="InterPro" id="IPR036388">
    <property type="entry name" value="WH-like_DNA-bd_sf"/>
</dbReference>
<dbReference type="SMART" id="SM00418">
    <property type="entry name" value="HTH_ARSR"/>
    <property type="match status" value="1"/>
</dbReference>
<dbReference type="SUPFAM" id="SSF46785">
    <property type="entry name" value="Winged helix' DNA-binding domain"/>
    <property type="match status" value="1"/>
</dbReference>
<sequence>MLHIKSLDEGLRVFKALGSDVRIKIIKLLLQKKDMNMNELATELNITNGALTGHIKKLEDAGLISISNEVSGHGNQKKCSVHLDKILIDFDPQSTPENIFQTELRVGQYSDYSIYPTCGLASYEQLIGEVDDPRYFAHPDRYHADILWFTKGYVEYIIPNFIPTLQKIDQISISAELASEAPGFNNVWPSDIHFYLNDVCLGSWTSPGDFGGVKGIFTPDWWAPNWNQYGLLKLLVINDKGTFIDGLQISNVTIHDFNLDYKSTIKFKFAVPDTAHYVGGLTIFGKNFGNYNQDINVRISYSPIK</sequence>
<evidence type="ECO:0000313" key="2">
    <source>
        <dbReference type="EMBL" id="MBU3804043.1"/>
    </source>
</evidence>
<dbReference type="Pfam" id="PF13412">
    <property type="entry name" value="HTH_24"/>
    <property type="match status" value="1"/>
</dbReference>